<proteinExistence type="predicted"/>
<name>A0A976FK73_BRELC</name>
<dbReference type="Proteomes" id="UP000294530">
    <property type="component" value="Unassembled WGS sequence"/>
</dbReference>
<sequence>MTLIWLNYPAVFACSSTSAKARYTVEDYTGTSPRLLVLQKPEGLRLASGSGPTVHEEVLCTRLDIDRGVRLVFGDADRVTSVLPHPNFSCSICILVNHSRWTFTKAQFRNRIAERRNRIAADKADTAQACWNKLNSTIASGFVDLKSKHLWNIVGINAWGEQMIYRLKRYALSAYNPLTKRIDCPHSDCARVQGVDIYNTYSECALLRRNYGLCLPADGVLPAFPTHSLSEPSSHSSVQLSHTVYFNVLDTY</sequence>
<dbReference type="OrthoDB" id="89493at2759"/>
<dbReference type="KEGG" id="blac:94350486"/>
<dbReference type="EMBL" id="SHOA02000003">
    <property type="protein sequence ID" value="TDH68350.1"/>
    <property type="molecule type" value="Genomic_DNA"/>
</dbReference>
<organism evidence="1 2">
    <name type="scientific">Bremia lactucae</name>
    <name type="common">Lettuce downy mildew</name>
    <dbReference type="NCBI Taxonomy" id="4779"/>
    <lineage>
        <taxon>Eukaryota</taxon>
        <taxon>Sar</taxon>
        <taxon>Stramenopiles</taxon>
        <taxon>Oomycota</taxon>
        <taxon>Peronosporomycetes</taxon>
        <taxon>Peronosporales</taxon>
        <taxon>Peronosporaceae</taxon>
        <taxon>Bremia</taxon>
    </lineage>
</organism>
<evidence type="ECO:0000313" key="1">
    <source>
        <dbReference type="EMBL" id="TDH68350.1"/>
    </source>
</evidence>
<reference evidence="1 2" key="1">
    <citation type="journal article" date="2021" name="Genome Biol.">
        <title>AFLAP: assembly-free linkage analysis pipeline using k-mers from genome sequencing data.</title>
        <authorList>
            <person name="Fletcher K."/>
            <person name="Zhang L."/>
            <person name="Gil J."/>
            <person name="Han R."/>
            <person name="Cavanaugh K."/>
            <person name="Michelmore R."/>
        </authorList>
    </citation>
    <scope>NUCLEOTIDE SEQUENCE [LARGE SCALE GENOMIC DNA]</scope>
    <source>
        <strain evidence="1 2">SF5</strain>
    </source>
</reference>
<dbReference type="RefSeq" id="XP_067817849.1">
    <property type="nucleotide sequence ID" value="XM_067964815.1"/>
</dbReference>
<dbReference type="AlphaFoldDB" id="A0A976FK73"/>
<protein>
    <submittedName>
        <fullName evidence="1">Uncharacterized protein</fullName>
    </submittedName>
</protein>
<accession>A0A976FK73</accession>
<evidence type="ECO:0000313" key="2">
    <source>
        <dbReference type="Proteomes" id="UP000294530"/>
    </source>
</evidence>
<comment type="caution">
    <text evidence="1">The sequence shown here is derived from an EMBL/GenBank/DDBJ whole genome shotgun (WGS) entry which is preliminary data.</text>
</comment>
<dbReference type="GeneID" id="94350486"/>
<gene>
    <name evidence="1" type="ORF">CCR75_006747</name>
</gene>
<keyword evidence="2" id="KW-1185">Reference proteome</keyword>